<sequence>MVSAIVFAFAIFCGWLIVDIVKQRKLTLENVLSSLVVAVIAGLAWWVLELIF</sequence>
<feature type="transmembrane region" description="Helical" evidence="1">
    <location>
        <begin position="28"/>
        <end position="48"/>
    </location>
</feature>
<keyword evidence="3" id="KW-1185">Reference proteome</keyword>
<keyword evidence="1" id="KW-1133">Transmembrane helix</keyword>
<evidence type="ECO:0000313" key="2">
    <source>
        <dbReference type="EMBL" id="MCM3714099.1"/>
    </source>
</evidence>
<protein>
    <submittedName>
        <fullName evidence="2">Uncharacterized protein</fullName>
    </submittedName>
</protein>
<proteinExistence type="predicted"/>
<accession>A0A9X2DNE1</accession>
<comment type="caution">
    <text evidence="2">The sequence shown here is derived from an EMBL/GenBank/DDBJ whole genome shotgun (WGS) entry which is preliminary data.</text>
</comment>
<keyword evidence="1" id="KW-0472">Membrane</keyword>
<evidence type="ECO:0000313" key="3">
    <source>
        <dbReference type="Proteomes" id="UP001139179"/>
    </source>
</evidence>
<dbReference type="RefSeq" id="WP_251222887.1">
    <property type="nucleotide sequence ID" value="NZ_JAMBOL010000005.1"/>
</dbReference>
<dbReference type="AlphaFoldDB" id="A0A9X2DNE1"/>
<keyword evidence="1" id="KW-0812">Transmembrane</keyword>
<dbReference type="Proteomes" id="UP001139179">
    <property type="component" value="Unassembled WGS sequence"/>
</dbReference>
<evidence type="ECO:0000256" key="1">
    <source>
        <dbReference type="SAM" id="Phobius"/>
    </source>
</evidence>
<reference evidence="2" key="1">
    <citation type="submission" date="2022-05" db="EMBL/GenBank/DDBJ databases">
        <title>Comparative Genomics of Spacecraft Associated Microbes.</title>
        <authorList>
            <person name="Tran M.T."/>
            <person name="Wright A."/>
            <person name="Seuylemezian A."/>
            <person name="Eisen J."/>
            <person name="Coil D."/>
        </authorList>
    </citation>
    <scope>NUCLEOTIDE SEQUENCE</scope>
    <source>
        <strain evidence="2">214.1.1</strain>
    </source>
</reference>
<name>A0A9X2DNE1_9BACI</name>
<dbReference type="EMBL" id="JAMBOL010000005">
    <property type="protein sequence ID" value="MCM3714099.1"/>
    <property type="molecule type" value="Genomic_DNA"/>
</dbReference>
<feature type="transmembrane region" description="Helical" evidence="1">
    <location>
        <begin position="6"/>
        <end position="21"/>
    </location>
</feature>
<gene>
    <name evidence="2" type="ORF">M3202_08365</name>
</gene>
<organism evidence="2 3">
    <name type="scientific">Halalkalibacter oceani</name>
    <dbReference type="NCBI Taxonomy" id="1653776"/>
    <lineage>
        <taxon>Bacteria</taxon>
        <taxon>Bacillati</taxon>
        <taxon>Bacillota</taxon>
        <taxon>Bacilli</taxon>
        <taxon>Bacillales</taxon>
        <taxon>Bacillaceae</taxon>
        <taxon>Halalkalibacter</taxon>
    </lineage>
</organism>